<dbReference type="AlphaFoldDB" id="A0A2R9VJK0"/>
<dbReference type="EMBL" id="DACQKT010000005">
    <property type="protein sequence ID" value="HAS6677861.1"/>
    <property type="molecule type" value="Genomic_DNA"/>
</dbReference>
<dbReference type="Proteomes" id="UP000321504">
    <property type="component" value="Unassembled WGS sequence"/>
</dbReference>
<dbReference type="Proteomes" id="UP000464718">
    <property type="component" value="Chromosome i"/>
</dbReference>
<dbReference type="Proteomes" id="UP000856022">
    <property type="component" value="Unassembled WGS sequence"/>
</dbReference>
<dbReference type="EMBL" id="CP034298">
    <property type="protein sequence ID" value="QHH07947.1"/>
    <property type="molecule type" value="Genomic_DNA"/>
</dbReference>
<organism evidence="1">
    <name type="scientific">Vibrio parahaemolyticus</name>
    <dbReference type="NCBI Taxonomy" id="670"/>
    <lineage>
        <taxon>Bacteria</taxon>
        <taxon>Pseudomonadati</taxon>
        <taxon>Pseudomonadota</taxon>
        <taxon>Gammaproteobacteria</taxon>
        <taxon>Vibrionales</taxon>
        <taxon>Vibrionaceae</taxon>
        <taxon>Vibrio</taxon>
    </lineage>
</organism>
<protein>
    <submittedName>
        <fullName evidence="1">Uncharacterized protein</fullName>
    </submittedName>
</protein>
<sequence>MLNFFDTALPFGGAFVYLDKAKTGISGNKNPHLPGRDNGREKLVIIVMLQSITELSNDFNSSKSHLLF</sequence>
<reference evidence="1" key="1">
    <citation type="journal article" date="2018" name="Genome Biol.">
        <title>SKESA: strategic k-mer extension for scrupulous assemblies.</title>
        <authorList>
            <person name="Souvorov A."/>
            <person name="Agarwala R."/>
            <person name="Lipman D.J."/>
        </authorList>
    </citation>
    <scope>NUCLEOTIDE SEQUENCE</scope>
    <source>
        <strain evidence="1">1930</strain>
    </source>
</reference>
<proteinExistence type="predicted"/>
<reference evidence="1" key="4">
    <citation type="submission" date="2019-12" db="EMBL/GenBank/DDBJ databases">
        <authorList>
            <consortium name="NCBI Pathogen Detection Project"/>
        </authorList>
    </citation>
    <scope>NUCLEOTIDE SEQUENCE</scope>
    <source>
        <strain evidence="1">1930</strain>
    </source>
</reference>
<evidence type="ECO:0000313" key="2">
    <source>
        <dbReference type="EMBL" id="QHH07947.1"/>
    </source>
</evidence>
<evidence type="ECO:0000313" key="1">
    <source>
        <dbReference type="EMBL" id="HAS6677861.1"/>
    </source>
</evidence>
<dbReference type="EMBL" id="VRMQ01000005">
    <property type="protein sequence ID" value="TXN14565.1"/>
    <property type="molecule type" value="Genomic_DNA"/>
</dbReference>
<evidence type="ECO:0000313" key="3">
    <source>
        <dbReference type="EMBL" id="TXN14565.1"/>
    </source>
</evidence>
<reference evidence="3 4" key="3">
    <citation type="submission" date="2019-08" db="EMBL/GenBank/DDBJ databases">
        <title>Emerging of two pre-pandemic pathogenic O4:KUT lineages of Vibrio parahaemolyticus in coastal eastern China.</title>
        <authorList>
            <person name="Yu H."/>
        </authorList>
    </citation>
    <scope>NUCLEOTIDE SEQUENCE [LARGE SCALE GENOMIC DNA]</scope>
    <source>
        <strain evidence="3 4">HZ17-383</strain>
    </source>
</reference>
<reference evidence="2 5" key="2">
    <citation type="submission" date="2018-12" db="EMBL/GenBank/DDBJ databases">
        <title>Genomic insights into the evolutionary origins and pathogenicity of five Vibrio parahaemolyticus strains isolated from the shrimp with acute hepatopancreatic necrosis disease (AHPND).</title>
        <authorList>
            <person name="Yang Q."/>
            <person name="Dong X."/>
            <person name="Xie G."/>
            <person name="Fu S."/>
            <person name="Zou P."/>
            <person name="Sun J."/>
            <person name="Wang Y."/>
            <person name="Huang J."/>
        </authorList>
    </citation>
    <scope>NUCLEOTIDE SEQUENCE [LARGE SCALE GENOMIC DNA]</scope>
    <source>
        <strain evidence="2 5">20160303005-1</strain>
    </source>
</reference>
<gene>
    <name evidence="2" type="ORF">EHC69_00560</name>
    <name evidence="3" type="ORF">FVP01_19230</name>
    <name evidence="1" type="ORF">I7278_13660</name>
</gene>
<accession>A0A2R9VJK0</accession>
<evidence type="ECO:0000313" key="4">
    <source>
        <dbReference type="Proteomes" id="UP000321504"/>
    </source>
</evidence>
<name>A0A2R9VJK0_VIBPH</name>
<evidence type="ECO:0000313" key="5">
    <source>
        <dbReference type="Proteomes" id="UP000464718"/>
    </source>
</evidence>